<dbReference type="Proteomes" id="UP001082703">
    <property type="component" value="Unassembled WGS sequence"/>
</dbReference>
<evidence type="ECO:0000313" key="4">
    <source>
        <dbReference type="Proteomes" id="UP001082703"/>
    </source>
</evidence>
<protein>
    <submittedName>
        <fullName evidence="3">Flavin reductase</fullName>
    </submittedName>
</protein>
<organism evidence="3 4">
    <name type="scientific">Caproiciproducens galactitolivorans</name>
    <dbReference type="NCBI Taxonomy" id="642589"/>
    <lineage>
        <taxon>Bacteria</taxon>
        <taxon>Bacillati</taxon>
        <taxon>Bacillota</taxon>
        <taxon>Clostridia</taxon>
        <taxon>Eubacteriales</taxon>
        <taxon>Acutalibacteraceae</taxon>
        <taxon>Caproiciproducens</taxon>
    </lineage>
</organism>
<dbReference type="EMBL" id="JAPOHA010000015">
    <property type="protein sequence ID" value="MCY1715100.1"/>
    <property type="molecule type" value="Genomic_DNA"/>
</dbReference>
<dbReference type="PANTHER" id="PTHR43567:SF5">
    <property type="entry name" value="HYPOTHETICAL CYTOSOLIC PROTEIN"/>
    <property type="match status" value="1"/>
</dbReference>
<dbReference type="PANTHER" id="PTHR43567">
    <property type="entry name" value="FLAVOREDOXIN-RELATED-RELATED"/>
    <property type="match status" value="1"/>
</dbReference>
<evidence type="ECO:0000256" key="1">
    <source>
        <dbReference type="ARBA" id="ARBA00038054"/>
    </source>
</evidence>
<dbReference type="InterPro" id="IPR052174">
    <property type="entry name" value="Flavoredoxin"/>
</dbReference>
<gene>
    <name evidence="3" type="ORF">OUY18_12665</name>
</gene>
<dbReference type="InterPro" id="IPR012349">
    <property type="entry name" value="Split_barrel_FMN-bd"/>
</dbReference>
<dbReference type="InterPro" id="IPR002563">
    <property type="entry name" value="Flavin_Rdtase-like_dom"/>
</dbReference>
<reference evidence="3 4" key="1">
    <citation type="submission" date="2022-11" db="EMBL/GenBank/DDBJ databases">
        <authorList>
            <person name="Caiyu Z."/>
        </authorList>
    </citation>
    <scope>NUCLEOTIDE SEQUENCE [LARGE SCALE GENOMIC DNA]</scope>
    <source>
        <strain evidence="3 4">YR-4</strain>
    </source>
</reference>
<keyword evidence="4" id="KW-1185">Reference proteome</keyword>
<feature type="domain" description="Flavin reductase like" evidence="2">
    <location>
        <begin position="19"/>
        <end position="164"/>
    </location>
</feature>
<dbReference type="Gene3D" id="2.30.110.10">
    <property type="entry name" value="Electron Transport, Fmn-binding Protein, Chain A"/>
    <property type="match status" value="1"/>
</dbReference>
<sequence>MFQEMNICSLNFNPFTKISKEWMLITAGNKKKCNTMTASWGGVGVLWNKNVSFIFLRPQRYTLEFLEKGDFYSLCSFDESQREILNYCGSHSGRDVDKIKEAGLTTVYDGGVPYFEEARSVIICRKLYGQNMEPSCFIDSSVEQKNYPNKDYHKMFVGEIVKVLERT</sequence>
<name>A0ABT4BW25_9FIRM</name>
<dbReference type="SUPFAM" id="SSF50475">
    <property type="entry name" value="FMN-binding split barrel"/>
    <property type="match status" value="1"/>
</dbReference>
<accession>A0ABT4BW25</accession>
<comment type="similarity">
    <text evidence="1">Belongs to the flavoredoxin family.</text>
</comment>
<dbReference type="Pfam" id="PF01613">
    <property type="entry name" value="Flavin_Reduct"/>
    <property type="match status" value="1"/>
</dbReference>
<proteinExistence type="inferred from homology"/>
<comment type="caution">
    <text evidence="3">The sequence shown here is derived from an EMBL/GenBank/DDBJ whole genome shotgun (WGS) entry which is preliminary data.</text>
</comment>
<evidence type="ECO:0000313" key="3">
    <source>
        <dbReference type="EMBL" id="MCY1715100.1"/>
    </source>
</evidence>
<evidence type="ECO:0000259" key="2">
    <source>
        <dbReference type="Pfam" id="PF01613"/>
    </source>
</evidence>
<dbReference type="RefSeq" id="WP_268059137.1">
    <property type="nucleotide sequence ID" value="NZ_JAPOHA010000015.1"/>
</dbReference>